<keyword evidence="1" id="KW-1003">Cell membrane</keyword>
<name>A0A0H3FP78_RAHSY</name>
<dbReference type="InterPro" id="IPR010920">
    <property type="entry name" value="LSM_dom_sf"/>
</dbReference>
<reference evidence="9" key="1">
    <citation type="submission" date="2011-01" db="EMBL/GenBank/DDBJ databases">
        <title>Complete sequence of plasmid2 of Rahnella sp. Y9602.</title>
        <authorList>
            <consortium name="US DOE Joint Genome Institute"/>
            <person name="Lucas S."/>
            <person name="Copeland A."/>
            <person name="Lapidus A."/>
            <person name="Cheng J.-F."/>
            <person name="Goodwin L."/>
            <person name="Pitluck S."/>
            <person name="Lu M."/>
            <person name="Detter J.C."/>
            <person name="Han C."/>
            <person name="Tapia R."/>
            <person name="Land M."/>
            <person name="Hauser L."/>
            <person name="Kyrpides N."/>
            <person name="Ivanova N."/>
            <person name="Ovchinnikova G."/>
            <person name="Pagani I."/>
            <person name="Sobecky P.A."/>
            <person name="Martinez R.J."/>
            <person name="Woyke T."/>
        </authorList>
    </citation>
    <scope>NUCLEOTIDE SEQUENCE [LARGE SCALE GENOMIC DNA]</scope>
    <source>
        <strain evidence="9">Y9602</strain>
        <plasmid evidence="9">pRAHAQ02</plasmid>
    </source>
</reference>
<dbReference type="NCBIfam" id="NF033216">
    <property type="entry name" value="lipo_YgdI_YgdR"/>
    <property type="match status" value="1"/>
</dbReference>
<dbReference type="KEGG" id="rah:Rahaq_5097"/>
<evidence type="ECO:0000256" key="6">
    <source>
        <dbReference type="SAM" id="SignalP"/>
    </source>
</evidence>
<sequence length="78" mass="8539" precursor="true">MKLSKPSKRFTLACMVASATLCISACSSNYVISTDDGHMITTHGKPVKDKDTGLISYKDADGNTHQLHQQDVKEIVEK</sequence>
<dbReference type="OrthoDB" id="6520455at2"/>
<dbReference type="PANTHER" id="PTHR37011:SF1">
    <property type="entry name" value="POT FAMILY PEPTIDE TRANSPORT PROTEIN"/>
    <property type="match status" value="1"/>
</dbReference>
<evidence type="ECO:0000259" key="7">
    <source>
        <dbReference type="Pfam" id="PF06004"/>
    </source>
</evidence>
<dbReference type="Pfam" id="PF06004">
    <property type="entry name" value="DUF903"/>
    <property type="match status" value="1"/>
</dbReference>
<feature type="chain" id="PRO_5002609224" description="Lipoprotein YgdI/YgdR-like SH3-like domain-containing protein" evidence="6">
    <location>
        <begin position="26"/>
        <end position="78"/>
    </location>
</feature>
<evidence type="ECO:0000256" key="4">
    <source>
        <dbReference type="ARBA" id="ARBA00023139"/>
    </source>
</evidence>
<feature type="signal peptide" evidence="6">
    <location>
        <begin position="1"/>
        <end position="25"/>
    </location>
</feature>
<dbReference type="RefSeq" id="WP_013578348.1">
    <property type="nucleotide sequence ID" value="NC_015063.1"/>
</dbReference>
<dbReference type="EMBL" id="CP002507">
    <property type="protein sequence ID" value="ADW76668.1"/>
    <property type="molecule type" value="Genomic_DNA"/>
</dbReference>
<dbReference type="HOGENOM" id="CLU_182841_0_0_6"/>
<dbReference type="AlphaFoldDB" id="A0A0H3FP78"/>
<evidence type="ECO:0000256" key="2">
    <source>
        <dbReference type="ARBA" id="ARBA00022729"/>
    </source>
</evidence>
<reference evidence="8 9" key="2">
    <citation type="journal article" date="2012" name="J. Bacteriol.">
        <title>Complete Genome Sequence of Rahnella sp. Strain Y9602, a Gammaproteobacterium Isolate from Metal- and Radionuclide-Contaminated Soil.</title>
        <authorList>
            <person name="Martinez R.J."/>
            <person name="Bruce D."/>
            <person name="Detter C."/>
            <person name="Goodwin L.A."/>
            <person name="Han J."/>
            <person name="Han C.S."/>
            <person name="Held B."/>
            <person name="Land M.L."/>
            <person name="Mikhailova N."/>
            <person name="Nolan M."/>
            <person name="Pennacchio L."/>
            <person name="Pitluck S."/>
            <person name="Tapia R."/>
            <person name="Woyke T."/>
            <person name="Sobecky P.A."/>
        </authorList>
    </citation>
    <scope>NUCLEOTIDE SEQUENCE [LARGE SCALE GENOMIC DNA]</scope>
    <source>
        <strain evidence="8 9">Y9602</strain>
        <plasmid evidence="8 9">pRAHAQ02</plasmid>
    </source>
</reference>
<proteinExistence type="predicted"/>
<keyword evidence="8" id="KW-0614">Plasmid</keyword>
<evidence type="ECO:0000313" key="8">
    <source>
        <dbReference type="EMBL" id="ADW76668.1"/>
    </source>
</evidence>
<keyword evidence="3" id="KW-0472">Membrane</keyword>
<evidence type="ECO:0000256" key="5">
    <source>
        <dbReference type="ARBA" id="ARBA00023288"/>
    </source>
</evidence>
<evidence type="ECO:0000256" key="1">
    <source>
        <dbReference type="ARBA" id="ARBA00022475"/>
    </source>
</evidence>
<accession>A0A0H3FP78</accession>
<keyword evidence="2 6" id="KW-0732">Signal</keyword>
<dbReference type="Gene3D" id="2.30.30.100">
    <property type="match status" value="1"/>
</dbReference>
<organism evidence="8 9">
    <name type="scientific">Rahnella sp. (strain Y9602)</name>
    <dbReference type="NCBI Taxonomy" id="2703885"/>
    <lineage>
        <taxon>Bacteria</taxon>
        <taxon>Pseudomonadati</taxon>
        <taxon>Pseudomonadota</taxon>
        <taxon>Gammaproteobacteria</taxon>
        <taxon>Enterobacterales</taxon>
        <taxon>Yersiniaceae</taxon>
        <taxon>Rahnella</taxon>
    </lineage>
</organism>
<geneLocation type="plasmid" evidence="8 9">
    <name>pRAHAQ02</name>
</geneLocation>
<feature type="domain" description="Lipoprotein YgdI/YgdR-like SH3-like" evidence="7">
    <location>
        <begin position="29"/>
        <end position="77"/>
    </location>
</feature>
<keyword evidence="5" id="KW-0449">Lipoprotein</keyword>
<keyword evidence="4" id="KW-0564">Palmitate</keyword>
<dbReference type="PANTHER" id="PTHR37011">
    <property type="entry name" value="POT FAMILY PEPTIDE TRANSPORT PROTEIN-RELATED"/>
    <property type="match status" value="1"/>
</dbReference>
<dbReference type="InterPro" id="IPR010305">
    <property type="entry name" value="YgdI/YgdR-like"/>
</dbReference>
<gene>
    <name evidence="8" type="ordered locus">Rahaq_5097</name>
</gene>
<dbReference type="Proteomes" id="UP000007257">
    <property type="component" value="Plasmid pRAHAQ02"/>
</dbReference>
<dbReference type="SUPFAM" id="SSF50182">
    <property type="entry name" value="Sm-like ribonucleoproteins"/>
    <property type="match status" value="1"/>
</dbReference>
<evidence type="ECO:0000313" key="9">
    <source>
        <dbReference type="Proteomes" id="UP000007257"/>
    </source>
</evidence>
<dbReference type="InterPro" id="IPR047807">
    <property type="entry name" value="YgdI/YgdR-like_SH3-like"/>
</dbReference>
<protein>
    <recommendedName>
        <fullName evidence="7">Lipoprotein YgdI/YgdR-like SH3-like domain-containing protein</fullName>
    </recommendedName>
</protein>
<evidence type="ECO:0000256" key="3">
    <source>
        <dbReference type="ARBA" id="ARBA00023136"/>
    </source>
</evidence>